<accession>A0A5B7SUS2</accession>
<name>A0A5B7SUS2_9FLAO</name>
<protein>
    <submittedName>
        <fullName evidence="2">Uncharacterized protein</fullName>
    </submittedName>
</protein>
<feature type="compositionally biased region" description="Basic and acidic residues" evidence="1">
    <location>
        <begin position="47"/>
        <end position="62"/>
    </location>
</feature>
<organism evidence="2 3">
    <name type="scientific">Aggregatimonas sangjinii</name>
    <dbReference type="NCBI Taxonomy" id="2583587"/>
    <lineage>
        <taxon>Bacteria</taxon>
        <taxon>Pseudomonadati</taxon>
        <taxon>Bacteroidota</taxon>
        <taxon>Flavobacteriia</taxon>
        <taxon>Flavobacteriales</taxon>
        <taxon>Flavobacteriaceae</taxon>
        <taxon>Aggregatimonas</taxon>
    </lineage>
</organism>
<evidence type="ECO:0000256" key="1">
    <source>
        <dbReference type="SAM" id="MobiDB-lite"/>
    </source>
</evidence>
<dbReference type="AlphaFoldDB" id="A0A5B7SUS2"/>
<feature type="compositionally biased region" description="Basic residues" evidence="1">
    <location>
        <begin position="37"/>
        <end position="46"/>
    </location>
</feature>
<dbReference type="RefSeq" id="WP_138852996.1">
    <property type="nucleotide sequence ID" value="NZ_CP040710.1"/>
</dbReference>
<keyword evidence="3" id="KW-1185">Reference proteome</keyword>
<proteinExistence type="predicted"/>
<sequence>MSKIKNKSKGNQPEKGTSKQTSPVTNSQINSEVKDLKRMRKKLKKYKNTEGKEKAAPQKEKKTSFWDSLKKKGTQIQVVLLASILAGPAII</sequence>
<dbReference type="EMBL" id="CP040710">
    <property type="protein sequence ID" value="QCX00651.1"/>
    <property type="molecule type" value="Genomic_DNA"/>
</dbReference>
<feature type="region of interest" description="Disordered" evidence="1">
    <location>
        <begin position="1"/>
        <end position="62"/>
    </location>
</feature>
<reference evidence="2 3" key="1">
    <citation type="submission" date="2019-05" db="EMBL/GenBank/DDBJ databases">
        <title>Genome sequencing of F202Z8.</title>
        <authorList>
            <person name="Kwon Y.M."/>
        </authorList>
    </citation>
    <scope>NUCLEOTIDE SEQUENCE [LARGE SCALE GENOMIC DNA]</scope>
    <source>
        <strain evidence="2 3">F202Z8</strain>
    </source>
</reference>
<feature type="compositionally biased region" description="Polar residues" evidence="1">
    <location>
        <begin position="9"/>
        <end position="31"/>
    </location>
</feature>
<evidence type="ECO:0000313" key="2">
    <source>
        <dbReference type="EMBL" id="QCX00651.1"/>
    </source>
</evidence>
<evidence type="ECO:0000313" key="3">
    <source>
        <dbReference type="Proteomes" id="UP000310017"/>
    </source>
</evidence>
<dbReference type="KEGG" id="asag:FGM00_11240"/>
<dbReference type="Proteomes" id="UP000310017">
    <property type="component" value="Chromosome"/>
</dbReference>
<gene>
    <name evidence="2" type="ORF">FGM00_11240</name>
</gene>